<dbReference type="HOGENOM" id="CLU_2599270_0_0_4"/>
<evidence type="ECO:0000256" key="1">
    <source>
        <dbReference type="SAM" id="MobiDB-lite"/>
    </source>
</evidence>
<reference evidence="2 3" key="1">
    <citation type="journal article" date="2004" name="Proc. Natl. Acad. Sci. U.S.A.">
        <title>Structural flexibility in the Burkholderia mallei genome.</title>
        <authorList>
            <person name="Nierman W.C."/>
            <person name="DeShazer D."/>
            <person name="Kim H.S."/>
            <person name="Tettelin H."/>
            <person name="Nelson K.E."/>
            <person name="Feldblyum T."/>
            <person name="Ulrich R.L."/>
            <person name="Ronning C.M."/>
            <person name="Brinkac L.M."/>
            <person name="Daugherty S.C."/>
            <person name="Davidsen T.D."/>
            <person name="Deboy R.T."/>
            <person name="Dimitrov G."/>
            <person name="Dodson R.J."/>
            <person name="Durkin A.S."/>
            <person name="Gwinn M.L."/>
            <person name="Haft D.H."/>
            <person name="Khouri H."/>
            <person name="Kolonay J.F."/>
            <person name="Madupu R."/>
            <person name="Mohammoud Y."/>
            <person name="Nelson W.C."/>
            <person name="Radune D."/>
            <person name="Romero C.M."/>
            <person name="Sarria S."/>
            <person name="Selengut J."/>
            <person name="Shamblin C."/>
            <person name="Sullivan S.A."/>
            <person name="White O."/>
            <person name="Yu Y."/>
            <person name="Zafar N."/>
            <person name="Zhou L."/>
            <person name="Fraser C.M."/>
        </authorList>
    </citation>
    <scope>NUCLEOTIDE SEQUENCE [LARGE SCALE GENOMIC DNA]</scope>
    <source>
        <strain evidence="2 3">ATCC 23344</strain>
    </source>
</reference>
<name>A0A0H2WER9_BURMA</name>
<organism evidence="2 3">
    <name type="scientific">Burkholderia mallei (strain ATCC 23344)</name>
    <dbReference type="NCBI Taxonomy" id="243160"/>
    <lineage>
        <taxon>Bacteria</taxon>
        <taxon>Pseudomonadati</taxon>
        <taxon>Pseudomonadota</taxon>
        <taxon>Betaproteobacteria</taxon>
        <taxon>Burkholderiales</taxon>
        <taxon>Burkholderiaceae</taxon>
        <taxon>Burkholderia</taxon>
        <taxon>pseudomallei group</taxon>
    </lineage>
</organism>
<evidence type="ECO:0000313" key="3">
    <source>
        <dbReference type="Proteomes" id="UP000006693"/>
    </source>
</evidence>
<dbReference type="KEGG" id="bma:BMAA0673.1"/>
<proteinExistence type="predicted"/>
<dbReference type="Proteomes" id="UP000006693">
    <property type="component" value="Chromosome 2"/>
</dbReference>
<evidence type="ECO:0000313" key="2">
    <source>
        <dbReference type="EMBL" id="AAU47154.1"/>
    </source>
</evidence>
<keyword evidence="3" id="KW-1185">Reference proteome</keyword>
<dbReference type="EMBL" id="CP000011">
    <property type="protein sequence ID" value="AAU47154.1"/>
    <property type="molecule type" value="Genomic_DNA"/>
</dbReference>
<gene>
    <name evidence="2" type="ordered locus">BMAA0673.1</name>
</gene>
<feature type="region of interest" description="Disordered" evidence="1">
    <location>
        <begin position="34"/>
        <end position="57"/>
    </location>
</feature>
<sequence>MHYRQAIFGDRIPCVHDAPRNFTKQNTPENRAKRLRPSMRGSTTPSAHATRHRPRFAPHRSRARIVKNMAAWRHAAAPT</sequence>
<dbReference type="AlphaFoldDB" id="A0A0H2WER9"/>
<accession>A0A0H2WER9</accession>
<protein>
    <submittedName>
        <fullName evidence="2">Uncharacterized protein</fullName>
    </submittedName>
</protein>